<evidence type="ECO:0000313" key="3">
    <source>
        <dbReference type="Proteomes" id="UP000548476"/>
    </source>
</evidence>
<dbReference type="PANTHER" id="PTHR43252">
    <property type="entry name" value="TRANSCRIPTIONAL REGULATOR YQJI"/>
    <property type="match status" value="1"/>
</dbReference>
<dbReference type="InterPro" id="IPR005149">
    <property type="entry name" value="Tscrpt_reg_PadR_N"/>
</dbReference>
<comment type="caution">
    <text evidence="2">The sequence shown here is derived from an EMBL/GenBank/DDBJ whole genome shotgun (WGS) entry which is preliminary data.</text>
</comment>
<accession>A0A841FHD3</accession>
<keyword evidence="2" id="KW-0238">DNA-binding</keyword>
<evidence type="ECO:0000259" key="1">
    <source>
        <dbReference type="Pfam" id="PF03551"/>
    </source>
</evidence>
<feature type="domain" description="Transcription regulator PadR N-terminal" evidence="1">
    <location>
        <begin position="7"/>
        <end position="78"/>
    </location>
</feature>
<dbReference type="RefSeq" id="WP_184787251.1">
    <property type="nucleotide sequence ID" value="NZ_BONT01000045.1"/>
</dbReference>
<dbReference type="PANTHER" id="PTHR43252:SF6">
    <property type="entry name" value="NEGATIVE TRANSCRIPTION REGULATOR PADR"/>
    <property type="match status" value="1"/>
</dbReference>
<evidence type="ECO:0000313" key="2">
    <source>
        <dbReference type="EMBL" id="MBB6034393.1"/>
    </source>
</evidence>
<dbReference type="AlphaFoldDB" id="A0A841FHD3"/>
<dbReference type="Gene3D" id="1.10.10.10">
    <property type="entry name" value="Winged helix-like DNA-binding domain superfamily/Winged helix DNA-binding domain"/>
    <property type="match status" value="1"/>
</dbReference>
<sequence>MTIGQTLLGLLEEAGPRHGYDLKRAFDERFGHDRPLHYGQVYSTMSRLLKNGLVEVDGVEPGDGPERKRYAITEAGVTDVASWLAQPERPEPYLQSTLYTKIVLALLTGRDAAGLLDVQRGEHLRLMRELTRRKTEGDLADQLICDHALFHLEADLRWLELTAARLGRLAAEVGA</sequence>
<gene>
    <name evidence="2" type="ORF">HNR73_002243</name>
</gene>
<dbReference type="InterPro" id="IPR036388">
    <property type="entry name" value="WH-like_DNA-bd_sf"/>
</dbReference>
<dbReference type="Proteomes" id="UP000548476">
    <property type="component" value="Unassembled WGS sequence"/>
</dbReference>
<dbReference type="SUPFAM" id="SSF46785">
    <property type="entry name" value="Winged helix' DNA-binding domain"/>
    <property type="match status" value="1"/>
</dbReference>
<name>A0A841FHD3_9ACTN</name>
<dbReference type="InterPro" id="IPR036390">
    <property type="entry name" value="WH_DNA-bd_sf"/>
</dbReference>
<keyword evidence="3" id="KW-1185">Reference proteome</keyword>
<reference evidence="2 3" key="1">
    <citation type="submission" date="2020-08" db="EMBL/GenBank/DDBJ databases">
        <title>Genomic Encyclopedia of Type Strains, Phase IV (KMG-IV): sequencing the most valuable type-strain genomes for metagenomic binning, comparative biology and taxonomic classification.</title>
        <authorList>
            <person name="Goeker M."/>
        </authorList>
    </citation>
    <scope>NUCLEOTIDE SEQUENCE [LARGE SCALE GENOMIC DNA]</scope>
    <source>
        <strain evidence="2 3">YIM 65646</strain>
    </source>
</reference>
<dbReference type="EMBL" id="JACHGT010000004">
    <property type="protein sequence ID" value="MBB6034393.1"/>
    <property type="molecule type" value="Genomic_DNA"/>
</dbReference>
<dbReference type="Pfam" id="PF03551">
    <property type="entry name" value="PadR"/>
    <property type="match status" value="1"/>
</dbReference>
<protein>
    <submittedName>
        <fullName evidence="2">DNA-binding PadR family transcriptional regulator</fullName>
    </submittedName>
</protein>
<dbReference type="GO" id="GO:0003677">
    <property type="term" value="F:DNA binding"/>
    <property type="evidence" value="ECO:0007669"/>
    <property type="project" value="UniProtKB-KW"/>
</dbReference>
<organism evidence="2 3">
    <name type="scientific">Phytomonospora endophytica</name>
    <dbReference type="NCBI Taxonomy" id="714109"/>
    <lineage>
        <taxon>Bacteria</taxon>
        <taxon>Bacillati</taxon>
        <taxon>Actinomycetota</taxon>
        <taxon>Actinomycetes</taxon>
        <taxon>Micromonosporales</taxon>
        <taxon>Micromonosporaceae</taxon>
        <taxon>Phytomonospora</taxon>
    </lineage>
</organism>
<proteinExistence type="predicted"/>